<dbReference type="EMBL" id="LT629800">
    <property type="protein sequence ID" value="SDU88492.1"/>
    <property type="molecule type" value="Genomic_DNA"/>
</dbReference>
<dbReference type="InterPro" id="IPR015927">
    <property type="entry name" value="Peptidase_S24_S26A/B/C"/>
</dbReference>
<dbReference type="CDD" id="cd06529">
    <property type="entry name" value="S24_LexA-like"/>
    <property type="match status" value="1"/>
</dbReference>
<dbReference type="InterPro" id="IPR001387">
    <property type="entry name" value="Cro/C1-type_HTH"/>
</dbReference>
<evidence type="ECO:0000313" key="3">
    <source>
        <dbReference type="Proteomes" id="UP000199620"/>
    </source>
</evidence>
<evidence type="ECO:0000259" key="1">
    <source>
        <dbReference type="PROSITE" id="PS50943"/>
    </source>
</evidence>
<organism evidence="2 3">
    <name type="scientific">Pseudomonas brenneri</name>
    <dbReference type="NCBI Taxonomy" id="129817"/>
    <lineage>
        <taxon>Bacteria</taxon>
        <taxon>Pseudomonadati</taxon>
        <taxon>Pseudomonadota</taxon>
        <taxon>Gammaproteobacteria</taxon>
        <taxon>Pseudomonadales</taxon>
        <taxon>Pseudomonadaceae</taxon>
        <taxon>Pseudomonas</taxon>
    </lineage>
</organism>
<reference evidence="2 3" key="1">
    <citation type="submission" date="2016-10" db="EMBL/GenBank/DDBJ databases">
        <authorList>
            <person name="Varghese N."/>
            <person name="Submissions S."/>
        </authorList>
    </citation>
    <scope>NUCLEOTIDE SEQUENCE [LARGE SCALE GENOMIC DNA]</scope>
    <source>
        <strain evidence="2 3">BS2771</strain>
    </source>
</reference>
<dbReference type="SMART" id="SM00530">
    <property type="entry name" value="HTH_XRE"/>
    <property type="match status" value="1"/>
</dbReference>
<dbReference type="PROSITE" id="PS50943">
    <property type="entry name" value="HTH_CROC1"/>
    <property type="match status" value="1"/>
</dbReference>
<dbReference type="InterPro" id="IPR036286">
    <property type="entry name" value="LexA/Signal_pep-like_sf"/>
</dbReference>
<dbReference type="PANTHER" id="PTHR33516:SF2">
    <property type="entry name" value="LEXA REPRESSOR-RELATED"/>
    <property type="match status" value="1"/>
</dbReference>
<dbReference type="Proteomes" id="UP000199620">
    <property type="component" value="Chromosome I"/>
</dbReference>
<feature type="domain" description="HTH cro/C1-type" evidence="1">
    <location>
        <begin position="28"/>
        <end position="80"/>
    </location>
</feature>
<keyword evidence="3" id="KW-1185">Reference proteome</keyword>
<sequence length="235" mass="25966">MIDYYKLFIVALNTPGIVCPMDKWIALVKANMKDRKVTQDQLATRLGMSQGGIGHWLGKRRVPSLADMNRVLEELGLGYLEAALVIREKGDAPADDEAASAVQYNPYFRYPVKDWKQPIQVHEQRPAYGQARFQASDYDADGEAFWLQVYGDAMTAPSGPSIADGMMILVDPALDAEPGKLVVAQWAGSSQATFRKLIEESGQRYLVPLNPTYPKALLTDACQIIGVVVQATVKF</sequence>
<dbReference type="Gene3D" id="1.10.260.40">
    <property type="entry name" value="lambda repressor-like DNA-binding domains"/>
    <property type="match status" value="1"/>
</dbReference>
<dbReference type="InterPro" id="IPR039418">
    <property type="entry name" value="LexA-like"/>
</dbReference>
<dbReference type="InterPro" id="IPR050077">
    <property type="entry name" value="LexA_repressor"/>
</dbReference>
<dbReference type="Gene3D" id="2.10.109.10">
    <property type="entry name" value="Umud Fragment, subunit A"/>
    <property type="match status" value="1"/>
</dbReference>
<accession>A0ABY0W911</accession>
<dbReference type="SUPFAM" id="SSF51306">
    <property type="entry name" value="LexA/Signal peptidase"/>
    <property type="match status" value="1"/>
</dbReference>
<evidence type="ECO:0000313" key="2">
    <source>
        <dbReference type="EMBL" id="SDU88492.1"/>
    </source>
</evidence>
<name>A0ABY0W911_9PSED</name>
<dbReference type="SUPFAM" id="SSF47413">
    <property type="entry name" value="lambda repressor-like DNA-binding domains"/>
    <property type="match status" value="1"/>
</dbReference>
<dbReference type="CDD" id="cd00093">
    <property type="entry name" value="HTH_XRE"/>
    <property type="match status" value="1"/>
</dbReference>
<protein>
    <submittedName>
        <fullName evidence="2">SOS-response transcriptional repressor LexA (RecA-mediated autopeptidase)</fullName>
    </submittedName>
</protein>
<dbReference type="PANTHER" id="PTHR33516">
    <property type="entry name" value="LEXA REPRESSOR"/>
    <property type="match status" value="1"/>
</dbReference>
<dbReference type="Pfam" id="PF00717">
    <property type="entry name" value="Peptidase_S24"/>
    <property type="match status" value="1"/>
</dbReference>
<dbReference type="InterPro" id="IPR010982">
    <property type="entry name" value="Lambda_DNA-bd_dom_sf"/>
</dbReference>
<proteinExistence type="predicted"/>
<gene>
    <name evidence="2" type="ORF">SAMN04490181_1012</name>
</gene>